<evidence type="ECO:0000256" key="3">
    <source>
        <dbReference type="ARBA" id="ARBA00023125"/>
    </source>
</evidence>
<dbReference type="SUPFAM" id="SSF53850">
    <property type="entry name" value="Periplasmic binding protein-like II"/>
    <property type="match status" value="1"/>
</dbReference>
<accession>A0A7Y6NR01</accession>
<sequence length="342" mass="38018">MNYKIRELDIFLRVSDESSFSAAGRALDCDPSTISKVIQRLEDRLGVRLFNRTSRALALTQEGKQFREAAQRVIEAIEEAETAVGCRDRAVDGVLRLNSSLAFIQYHVAPHLREFLGRHPRLRIEIVLTTTPVDMFEHQIDISLRGGYIPDSSLVARRIASSRWIICAAPAYLQRAGTPKTLDDLQSHNCLNFLPGSFRSNWPVRQGDDIAGFEPKGNVSSNSPDLLRWLAIDGLGVARLSHAHVGNDLARGVLVPLLERQAVDVEEPVFAVYASRRNLSPRVRAFLDFLQERLSPSPMEPVPPPQPRQDARRHEGRATRRLRNSPTRGGAAPAASTGGRGQ</sequence>
<dbReference type="GO" id="GO:0043565">
    <property type="term" value="F:sequence-specific DNA binding"/>
    <property type="evidence" value="ECO:0007669"/>
    <property type="project" value="TreeGrafter"/>
</dbReference>
<feature type="compositionally biased region" description="Basic and acidic residues" evidence="5">
    <location>
        <begin position="309"/>
        <end position="318"/>
    </location>
</feature>
<feature type="domain" description="HTH lysR-type" evidence="6">
    <location>
        <begin position="1"/>
        <end position="60"/>
    </location>
</feature>
<dbReference type="InterPro" id="IPR036390">
    <property type="entry name" value="WH_DNA-bd_sf"/>
</dbReference>
<dbReference type="GO" id="GO:0006351">
    <property type="term" value="P:DNA-templated transcription"/>
    <property type="evidence" value="ECO:0007669"/>
    <property type="project" value="TreeGrafter"/>
</dbReference>
<evidence type="ECO:0000256" key="4">
    <source>
        <dbReference type="ARBA" id="ARBA00023163"/>
    </source>
</evidence>
<dbReference type="InterPro" id="IPR058163">
    <property type="entry name" value="LysR-type_TF_proteobact-type"/>
</dbReference>
<keyword evidence="2" id="KW-0805">Transcription regulation</keyword>
<organism evidence="7 8">
    <name type="scientific">Piscinibacter koreensis</name>
    <dbReference type="NCBI Taxonomy" id="2742824"/>
    <lineage>
        <taxon>Bacteria</taxon>
        <taxon>Pseudomonadati</taxon>
        <taxon>Pseudomonadota</taxon>
        <taxon>Betaproteobacteria</taxon>
        <taxon>Burkholderiales</taxon>
        <taxon>Sphaerotilaceae</taxon>
        <taxon>Piscinibacter</taxon>
    </lineage>
</organism>
<dbReference type="PROSITE" id="PS50931">
    <property type="entry name" value="HTH_LYSR"/>
    <property type="match status" value="1"/>
</dbReference>
<dbReference type="Pfam" id="PF03466">
    <property type="entry name" value="LysR_substrate"/>
    <property type="match status" value="1"/>
</dbReference>
<dbReference type="EMBL" id="JABWMJ010000009">
    <property type="protein sequence ID" value="NUZ07708.1"/>
    <property type="molecule type" value="Genomic_DNA"/>
</dbReference>
<dbReference type="InterPro" id="IPR005119">
    <property type="entry name" value="LysR_subst-bd"/>
</dbReference>
<dbReference type="Proteomes" id="UP000529637">
    <property type="component" value="Unassembled WGS sequence"/>
</dbReference>
<comment type="caution">
    <text evidence="7">The sequence shown here is derived from an EMBL/GenBank/DDBJ whole genome shotgun (WGS) entry which is preliminary data.</text>
</comment>
<dbReference type="CDD" id="cd08422">
    <property type="entry name" value="PBP2_CrgA_like"/>
    <property type="match status" value="1"/>
</dbReference>
<feature type="compositionally biased region" description="Pro residues" evidence="5">
    <location>
        <begin position="298"/>
        <end position="307"/>
    </location>
</feature>
<dbReference type="FunFam" id="1.10.10.10:FF:000001">
    <property type="entry name" value="LysR family transcriptional regulator"/>
    <property type="match status" value="1"/>
</dbReference>
<dbReference type="PANTHER" id="PTHR30537:SF71">
    <property type="entry name" value="TRANSCRIPTIONAL REGULATORY PROTEIN"/>
    <property type="match status" value="1"/>
</dbReference>
<dbReference type="InterPro" id="IPR036388">
    <property type="entry name" value="WH-like_DNA-bd_sf"/>
</dbReference>
<dbReference type="Gene3D" id="3.40.190.290">
    <property type="match status" value="1"/>
</dbReference>
<proteinExistence type="inferred from homology"/>
<evidence type="ECO:0000313" key="8">
    <source>
        <dbReference type="Proteomes" id="UP000529637"/>
    </source>
</evidence>
<evidence type="ECO:0000313" key="7">
    <source>
        <dbReference type="EMBL" id="NUZ07708.1"/>
    </source>
</evidence>
<dbReference type="GO" id="GO:0003700">
    <property type="term" value="F:DNA-binding transcription factor activity"/>
    <property type="evidence" value="ECO:0007669"/>
    <property type="project" value="InterPro"/>
</dbReference>
<keyword evidence="3" id="KW-0238">DNA-binding</keyword>
<keyword evidence="4" id="KW-0804">Transcription</keyword>
<dbReference type="RefSeq" id="WP_176070559.1">
    <property type="nucleotide sequence ID" value="NZ_JABWMJ010000009.1"/>
</dbReference>
<dbReference type="Pfam" id="PF00126">
    <property type="entry name" value="HTH_1"/>
    <property type="match status" value="1"/>
</dbReference>
<dbReference type="PANTHER" id="PTHR30537">
    <property type="entry name" value="HTH-TYPE TRANSCRIPTIONAL REGULATOR"/>
    <property type="match status" value="1"/>
</dbReference>
<keyword evidence="8" id="KW-1185">Reference proteome</keyword>
<feature type="region of interest" description="Disordered" evidence="5">
    <location>
        <begin position="295"/>
        <end position="342"/>
    </location>
</feature>
<dbReference type="AlphaFoldDB" id="A0A7Y6NR01"/>
<dbReference type="Gene3D" id="1.10.10.10">
    <property type="entry name" value="Winged helix-like DNA-binding domain superfamily/Winged helix DNA-binding domain"/>
    <property type="match status" value="1"/>
</dbReference>
<comment type="similarity">
    <text evidence="1">Belongs to the LysR transcriptional regulatory family.</text>
</comment>
<dbReference type="SUPFAM" id="SSF46785">
    <property type="entry name" value="Winged helix' DNA-binding domain"/>
    <property type="match status" value="1"/>
</dbReference>
<evidence type="ECO:0000256" key="5">
    <source>
        <dbReference type="SAM" id="MobiDB-lite"/>
    </source>
</evidence>
<evidence type="ECO:0000256" key="1">
    <source>
        <dbReference type="ARBA" id="ARBA00009437"/>
    </source>
</evidence>
<gene>
    <name evidence="7" type="ORF">HQN59_18245</name>
</gene>
<evidence type="ECO:0000256" key="2">
    <source>
        <dbReference type="ARBA" id="ARBA00023015"/>
    </source>
</evidence>
<evidence type="ECO:0000259" key="6">
    <source>
        <dbReference type="PROSITE" id="PS50931"/>
    </source>
</evidence>
<name>A0A7Y6NR01_9BURK</name>
<dbReference type="InterPro" id="IPR000847">
    <property type="entry name" value="LysR_HTH_N"/>
</dbReference>
<protein>
    <submittedName>
        <fullName evidence="7">LysR family transcriptional regulator</fullName>
    </submittedName>
</protein>
<reference evidence="7 8" key="1">
    <citation type="submission" date="2020-06" db="EMBL/GenBank/DDBJ databases">
        <title>Schlegella sp. ID0723 isolated from air conditioner.</title>
        <authorList>
            <person name="Kim D.Y."/>
            <person name="Kim D.-U."/>
        </authorList>
    </citation>
    <scope>NUCLEOTIDE SEQUENCE [LARGE SCALE GENOMIC DNA]</scope>
    <source>
        <strain evidence="7 8">ID0723</strain>
    </source>
</reference>